<evidence type="ECO:0000313" key="12">
    <source>
        <dbReference type="EMBL" id="MED6237076.1"/>
    </source>
</evidence>
<evidence type="ECO:0000256" key="5">
    <source>
        <dbReference type="ARBA" id="ARBA00022859"/>
    </source>
</evidence>
<sequence length="548" mass="63297">MAEPHIPVSIYHLSCRICRNLLRNPATIPCGHNFCLDCIEGCWVSEQKNYSCPACSQKFPSRPRLIRNTTLAELLRDTERSLKRKRKNQESAETLLKRDQSSADTAGSTLCWRHNSPLDVYCCTDEKIICDVCASTKHSGHIFGLVKEERRRKQEELRIMQKKLREKLQEMQKQQENMKKMFERTEKEAKKTKDDCETVIVRVIDCLQRHYLSLTKIIEAQARAAEAQLNVLLQNLETKIEEMKKMYAELDLLAQSDHSVLFLQEWPSMKSICEKDLLSFKEGSENPLLPIEVTKRAMEQLERQLEDFCDQQFASLSQTCNDDQEENVAEKDVEDQQQRNESSDGFTGGNMSKKDVEPTTREDFLHYACDLSLDPTTAHKDLIISDRNKEVRMSADRCQTPALNSSERFTHRHQVLCREGLQAERCYYEVEVKGDKAEIALAYKGIDRKSNTNKSAFGANATSWSLDLNNFYSVSHKSKSIQLIQLPSGGRIGVYLKFKEGSLSFYEVSDSMRFLYKVEAKFTEPLFPGFWLNDKCCIRICDLKRHKQ</sequence>
<dbReference type="InterPro" id="IPR001870">
    <property type="entry name" value="B30.2/SPRY"/>
</dbReference>
<dbReference type="InterPro" id="IPR043136">
    <property type="entry name" value="B30.2/SPRY_sf"/>
</dbReference>
<feature type="region of interest" description="Disordered" evidence="8">
    <location>
        <begin position="320"/>
        <end position="357"/>
    </location>
</feature>
<dbReference type="InterPro" id="IPR001841">
    <property type="entry name" value="Znf_RING"/>
</dbReference>
<dbReference type="PANTHER" id="PTHR25465:SF14">
    <property type="entry name" value="E3 UBIQUITIN-PROTEIN LIGASE TRIM65"/>
    <property type="match status" value="1"/>
</dbReference>
<keyword evidence="3 6" id="KW-0863">Zinc-finger</keyword>
<protein>
    <submittedName>
        <fullName evidence="12">Uncharacterized protein</fullName>
    </submittedName>
</protein>
<dbReference type="Pfam" id="PF25600">
    <property type="entry name" value="TRIM_CC"/>
    <property type="match status" value="1"/>
</dbReference>
<feature type="coiled-coil region" evidence="7">
    <location>
        <begin position="222"/>
        <end position="253"/>
    </location>
</feature>
<evidence type="ECO:0000313" key="13">
    <source>
        <dbReference type="Proteomes" id="UP001345963"/>
    </source>
</evidence>
<evidence type="ECO:0000259" key="10">
    <source>
        <dbReference type="PROSITE" id="PS50119"/>
    </source>
</evidence>
<keyword evidence="4" id="KW-0862">Zinc</keyword>
<dbReference type="Gene3D" id="3.30.40.10">
    <property type="entry name" value="Zinc/RING finger domain, C3HC4 (zinc finger)"/>
    <property type="match status" value="1"/>
</dbReference>
<evidence type="ECO:0000256" key="8">
    <source>
        <dbReference type="SAM" id="MobiDB-lite"/>
    </source>
</evidence>
<dbReference type="SMART" id="SM00449">
    <property type="entry name" value="SPRY"/>
    <property type="match status" value="1"/>
</dbReference>
<feature type="coiled-coil region" evidence="7">
    <location>
        <begin position="145"/>
        <end position="195"/>
    </location>
</feature>
<dbReference type="InterPro" id="IPR051051">
    <property type="entry name" value="E3_ubiq-ligase_TRIM/RNF"/>
</dbReference>
<dbReference type="Proteomes" id="UP001345963">
    <property type="component" value="Unassembled WGS sequence"/>
</dbReference>
<keyword evidence="5" id="KW-0391">Immunity</keyword>
<name>A0ABU7AH17_9TELE</name>
<dbReference type="Pfam" id="PF00643">
    <property type="entry name" value="zf-B_box"/>
    <property type="match status" value="1"/>
</dbReference>
<evidence type="ECO:0000256" key="3">
    <source>
        <dbReference type="ARBA" id="ARBA00022771"/>
    </source>
</evidence>
<dbReference type="InterPro" id="IPR000315">
    <property type="entry name" value="Znf_B-box"/>
</dbReference>
<evidence type="ECO:0000256" key="6">
    <source>
        <dbReference type="PROSITE-ProRule" id="PRU00024"/>
    </source>
</evidence>
<comment type="caution">
    <text evidence="12">The sequence shown here is derived from an EMBL/GenBank/DDBJ whole genome shotgun (WGS) entry which is preliminary data.</text>
</comment>
<dbReference type="PANTHER" id="PTHR25465">
    <property type="entry name" value="B-BOX DOMAIN CONTAINING"/>
    <property type="match status" value="1"/>
</dbReference>
<dbReference type="SUPFAM" id="SSF57850">
    <property type="entry name" value="RING/U-box"/>
    <property type="match status" value="1"/>
</dbReference>
<feature type="domain" description="B box-type" evidence="10">
    <location>
        <begin position="106"/>
        <end position="141"/>
    </location>
</feature>
<evidence type="ECO:0000256" key="2">
    <source>
        <dbReference type="ARBA" id="ARBA00022723"/>
    </source>
</evidence>
<dbReference type="SUPFAM" id="SSF57845">
    <property type="entry name" value="B-box zinc-binding domain"/>
    <property type="match status" value="1"/>
</dbReference>
<dbReference type="CDD" id="cd19769">
    <property type="entry name" value="Bbox2_TRIM16-like"/>
    <property type="match status" value="1"/>
</dbReference>
<proteinExistence type="predicted"/>
<feature type="domain" description="B30.2/SPRY" evidence="11">
    <location>
        <begin position="351"/>
        <end position="547"/>
    </location>
</feature>
<dbReference type="Pfam" id="PF13765">
    <property type="entry name" value="PRY"/>
    <property type="match status" value="1"/>
</dbReference>
<dbReference type="InterPro" id="IPR058030">
    <property type="entry name" value="TRIM8/14/16/25/29/45/65_CC"/>
</dbReference>
<evidence type="ECO:0000256" key="4">
    <source>
        <dbReference type="ARBA" id="ARBA00022833"/>
    </source>
</evidence>
<dbReference type="CDD" id="cd16040">
    <property type="entry name" value="SPRY_PRY_SNTX"/>
    <property type="match status" value="1"/>
</dbReference>
<dbReference type="EMBL" id="JAHUTI010013688">
    <property type="protein sequence ID" value="MED6237076.1"/>
    <property type="molecule type" value="Genomic_DNA"/>
</dbReference>
<keyword evidence="1" id="KW-0399">Innate immunity</keyword>
<gene>
    <name evidence="12" type="ORF">ATANTOWER_018554</name>
</gene>
<reference evidence="12 13" key="1">
    <citation type="submission" date="2021-07" db="EMBL/GenBank/DDBJ databases">
        <authorList>
            <person name="Palmer J.M."/>
        </authorList>
    </citation>
    <scope>NUCLEOTIDE SEQUENCE [LARGE SCALE GENOMIC DNA]</scope>
    <source>
        <strain evidence="12 13">AT_MEX2019</strain>
        <tissue evidence="12">Muscle</tissue>
    </source>
</reference>
<dbReference type="PROSITE" id="PS00518">
    <property type="entry name" value="ZF_RING_1"/>
    <property type="match status" value="1"/>
</dbReference>
<keyword evidence="7" id="KW-0175">Coiled coil</keyword>
<dbReference type="PROSITE" id="PS50119">
    <property type="entry name" value="ZF_BBOX"/>
    <property type="match status" value="1"/>
</dbReference>
<dbReference type="InterPro" id="IPR017907">
    <property type="entry name" value="Znf_RING_CS"/>
</dbReference>
<dbReference type="SMART" id="SM00184">
    <property type="entry name" value="RING"/>
    <property type="match status" value="1"/>
</dbReference>
<organism evidence="12 13">
    <name type="scientific">Ataeniobius toweri</name>
    <dbReference type="NCBI Taxonomy" id="208326"/>
    <lineage>
        <taxon>Eukaryota</taxon>
        <taxon>Metazoa</taxon>
        <taxon>Chordata</taxon>
        <taxon>Craniata</taxon>
        <taxon>Vertebrata</taxon>
        <taxon>Euteleostomi</taxon>
        <taxon>Actinopterygii</taxon>
        <taxon>Neopterygii</taxon>
        <taxon>Teleostei</taxon>
        <taxon>Neoteleostei</taxon>
        <taxon>Acanthomorphata</taxon>
        <taxon>Ovalentaria</taxon>
        <taxon>Atherinomorphae</taxon>
        <taxon>Cyprinodontiformes</taxon>
        <taxon>Goodeidae</taxon>
        <taxon>Ataeniobius</taxon>
    </lineage>
</organism>
<dbReference type="PROSITE" id="PS50089">
    <property type="entry name" value="ZF_RING_2"/>
    <property type="match status" value="1"/>
</dbReference>
<feature type="domain" description="RING-type" evidence="9">
    <location>
        <begin position="15"/>
        <end position="56"/>
    </location>
</feature>
<dbReference type="PRINTS" id="PR01407">
    <property type="entry name" value="BUTYPHLNCDUF"/>
</dbReference>
<dbReference type="SMART" id="SM00336">
    <property type="entry name" value="BBOX"/>
    <property type="match status" value="1"/>
</dbReference>
<feature type="compositionally biased region" description="Basic and acidic residues" evidence="8">
    <location>
        <begin position="328"/>
        <end position="342"/>
    </location>
</feature>
<dbReference type="InterPro" id="IPR013083">
    <property type="entry name" value="Znf_RING/FYVE/PHD"/>
</dbReference>
<dbReference type="SUPFAM" id="SSF49899">
    <property type="entry name" value="Concanavalin A-like lectins/glucanases"/>
    <property type="match status" value="1"/>
</dbReference>
<evidence type="ECO:0000256" key="7">
    <source>
        <dbReference type="SAM" id="Coils"/>
    </source>
</evidence>
<dbReference type="InterPro" id="IPR006574">
    <property type="entry name" value="PRY"/>
</dbReference>
<evidence type="ECO:0000256" key="1">
    <source>
        <dbReference type="ARBA" id="ARBA00022588"/>
    </source>
</evidence>
<dbReference type="InterPro" id="IPR003879">
    <property type="entry name" value="Butyrophylin_SPRY"/>
</dbReference>
<dbReference type="InterPro" id="IPR013320">
    <property type="entry name" value="ConA-like_dom_sf"/>
</dbReference>
<evidence type="ECO:0000259" key="9">
    <source>
        <dbReference type="PROSITE" id="PS50089"/>
    </source>
</evidence>
<dbReference type="Pfam" id="PF00622">
    <property type="entry name" value="SPRY"/>
    <property type="match status" value="1"/>
</dbReference>
<keyword evidence="2" id="KW-0479">Metal-binding</keyword>
<accession>A0ABU7AH17</accession>
<evidence type="ECO:0000259" key="11">
    <source>
        <dbReference type="PROSITE" id="PS50188"/>
    </source>
</evidence>
<dbReference type="SMART" id="SM00589">
    <property type="entry name" value="PRY"/>
    <property type="match status" value="1"/>
</dbReference>
<keyword evidence="13" id="KW-1185">Reference proteome</keyword>
<dbReference type="PROSITE" id="PS50188">
    <property type="entry name" value="B302_SPRY"/>
    <property type="match status" value="1"/>
</dbReference>
<dbReference type="Gene3D" id="3.30.160.60">
    <property type="entry name" value="Classic Zinc Finger"/>
    <property type="match status" value="1"/>
</dbReference>
<dbReference type="Pfam" id="PF15227">
    <property type="entry name" value="zf-C3HC4_4"/>
    <property type="match status" value="1"/>
</dbReference>
<dbReference type="InterPro" id="IPR003877">
    <property type="entry name" value="SPRY_dom"/>
</dbReference>
<dbReference type="Gene3D" id="2.60.120.920">
    <property type="match status" value="1"/>
</dbReference>